<gene>
    <name evidence="1" type="ORF">NTEN_LOCUS10546</name>
</gene>
<sequence>MKRETTPNTFRRSKNLATLSTYTILTGRCDQAIQRNQERHYLENLRLFGPSQSGFRQRFRTADRQYEHVERAYRQYHRGKLRRHLGNASGR</sequence>
<reference evidence="1 2" key="1">
    <citation type="submission" date="2020-02" db="EMBL/GenBank/DDBJ databases">
        <authorList>
            <person name="Ferguson B K."/>
        </authorList>
    </citation>
    <scope>NUCLEOTIDE SEQUENCE [LARGE SCALE GENOMIC DNA]</scope>
</reference>
<keyword evidence="2" id="KW-1185">Reference proteome</keyword>
<name>A0A6H5GUA7_9HEMI</name>
<dbReference type="EMBL" id="CADCXU010015863">
    <property type="protein sequence ID" value="CAB0005069.1"/>
    <property type="molecule type" value="Genomic_DNA"/>
</dbReference>
<accession>A0A6H5GUA7</accession>
<organism evidence="1 2">
    <name type="scientific">Nesidiocoris tenuis</name>
    <dbReference type="NCBI Taxonomy" id="355587"/>
    <lineage>
        <taxon>Eukaryota</taxon>
        <taxon>Metazoa</taxon>
        <taxon>Ecdysozoa</taxon>
        <taxon>Arthropoda</taxon>
        <taxon>Hexapoda</taxon>
        <taxon>Insecta</taxon>
        <taxon>Pterygota</taxon>
        <taxon>Neoptera</taxon>
        <taxon>Paraneoptera</taxon>
        <taxon>Hemiptera</taxon>
        <taxon>Heteroptera</taxon>
        <taxon>Panheteroptera</taxon>
        <taxon>Cimicomorpha</taxon>
        <taxon>Miridae</taxon>
        <taxon>Dicyphina</taxon>
        <taxon>Nesidiocoris</taxon>
    </lineage>
</organism>
<dbReference type="AlphaFoldDB" id="A0A6H5GUA7"/>
<protein>
    <submittedName>
        <fullName evidence="1">Uncharacterized protein</fullName>
    </submittedName>
</protein>
<proteinExistence type="predicted"/>
<evidence type="ECO:0000313" key="1">
    <source>
        <dbReference type="EMBL" id="CAB0005069.1"/>
    </source>
</evidence>
<evidence type="ECO:0000313" key="2">
    <source>
        <dbReference type="Proteomes" id="UP000479000"/>
    </source>
</evidence>
<dbReference type="Proteomes" id="UP000479000">
    <property type="component" value="Unassembled WGS sequence"/>
</dbReference>